<dbReference type="SUPFAM" id="SSF54637">
    <property type="entry name" value="Thioesterase/thiol ester dehydrase-isomerase"/>
    <property type="match status" value="1"/>
</dbReference>
<dbReference type="RefSeq" id="WP_104301895.1">
    <property type="nucleotide sequence ID" value="NZ_PSNX01000004.1"/>
</dbReference>
<proteinExistence type="inferred from homology"/>
<reference evidence="3 4" key="1">
    <citation type="submission" date="2018-02" db="EMBL/GenBank/DDBJ databases">
        <title>Reclassifiation of [Polyangium] brachysporum DSM 7029 as Guopingzhaonella breviflexa gen. nov., sp. nov., a member of the family Comamonadaceae.</title>
        <authorList>
            <person name="Tang B."/>
        </authorList>
    </citation>
    <scope>NUCLEOTIDE SEQUENCE [LARGE SCALE GENOMIC DNA]</scope>
    <source>
        <strain evidence="3 4">BCRC 80649</strain>
    </source>
</reference>
<name>A0A2S5SWD0_9BURK</name>
<dbReference type="GO" id="GO:0047617">
    <property type="term" value="F:fatty acyl-CoA hydrolase activity"/>
    <property type="evidence" value="ECO:0007669"/>
    <property type="project" value="TreeGrafter"/>
</dbReference>
<evidence type="ECO:0000313" key="3">
    <source>
        <dbReference type="EMBL" id="PPE67065.1"/>
    </source>
</evidence>
<dbReference type="InterPro" id="IPR029069">
    <property type="entry name" value="HotDog_dom_sf"/>
</dbReference>
<dbReference type="InterPro" id="IPR050563">
    <property type="entry name" value="4-hydroxybenzoyl-CoA_TE"/>
</dbReference>
<dbReference type="Pfam" id="PF13279">
    <property type="entry name" value="4HBT_2"/>
    <property type="match status" value="1"/>
</dbReference>
<keyword evidence="2" id="KW-0378">Hydrolase</keyword>
<gene>
    <name evidence="3" type="ORF">C1704_06335</name>
</gene>
<accession>A0A2S5SWD0</accession>
<comment type="similarity">
    <text evidence="1">Belongs to the 4-hydroxybenzoyl-CoA thioesterase family.</text>
</comment>
<organism evidence="3 4">
    <name type="scientific">Caldimonas caldifontis</name>
    <dbReference type="NCBI Taxonomy" id="1452508"/>
    <lineage>
        <taxon>Bacteria</taxon>
        <taxon>Pseudomonadati</taxon>
        <taxon>Pseudomonadota</taxon>
        <taxon>Betaproteobacteria</taxon>
        <taxon>Burkholderiales</taxon>
        <taxon>Sphaerotilaceae</taxon>
        <taxon>Caldimonas</taxon>
    </lineage>
</organism>
<dbReference type="Proteomes" id="UP000238605">
    <property type="component" value="Unassembled WGS sequence"/>
</dbReference>
<dbReference type="PANTHER" id="PTHR31793:SF27">
    <property type="entry name" value="NOVEL THIOESTERASE SUPERFAMILY DOMAIN AND SAPOSIN A-TYPE DOMAIN CONTAINING PROTEIN (0610012H03RIK)"/>
    <property type="match status" value="1"/>
</dbReference>
<dbReference type="CDD" id="cd00586">
    <property type="entry name" value="4HBT"/>
    <property type="match status" value="1"/>
</dbReference>
<comment type="caution">
    <text evidence="3">The sequence shown here is derived from an EMBL/GenBank/DDBJ whole genome shotgun (WGS) entry which is preliminary data.</text>
</comment>
<dbReference type="PANTHER" id="PTHR31793">
    <property type="entry name" value="4-HYDROXYBENZOYL-COA THIOESTERASE FAMILY MEMBER"/>
    <property type="match status" value="1"/>
</dbReference>
<protein>
    <submittedName>
        <fullName evidence="3">Thioesterase</fullName>
    </submittedName>
</protein>
<evidence type="ECO:0000313" key="4">
    <source>
        <dbReference type="Proteomes" id="UP000238605"/>
    </source>
</evidence>
<keyword evidence="4" id="KW-1185">Reference proteome</keyword>
<dbReference type="OrthoDB" id="9799036at2"/>
<dbReference type="Gene3D" id="3.10.129.10">
    <property type="entry name" value="Hotdog Thioesterase"/>
    <property type="match status" value="1"/>
</dbReference>
<dbReference type="AlphaFoldDB" id="A0A2S5SWD0"/>
<sequence length="143" mass="16108">MSRPQAETRETYRHFLPITTRWMDNDIYGHVNNVVYYSYFDTVVNEYLISKGALDIHAGDVIGLVVETHCNYFAPLAFPHRVEAGLRVAHLGSSSVRYEVGLFAQGEPLTAARGHFVHVYVDRTTRKPVPLPAPLVAALEVLR</sequence>
<dbReference type="EMBL" id="PSNX01000004">
    <property type="protein sequence ID" value="PPE67065.1"/>
    <property type="molecule type" value="Genomic_DNA"/>
</dbReference>
<evidence type="ECO:0000256" key="1">
    <source>
        <dbReference type="ARBA" id="ARBA00005953"/>
    </source>
</evidence>
<evidence type="ECO:0000256" key="2">
    <source>
        <dbReference type="ARBA" id="ARBA00022801"/>
    </source>
</evidence>